<feature type="transmembrane region" description="Helical" evidence="6">
    <location>
        <begin position="84"/>
        <end position="106"/>
    </location>
</feature>
<dbReference type="InterPro" id="IPR051204">
    <property type="entry name" value="ABC_transp_perm/SBD"/>
</dbReference>
<dbReference type="Gene3D" id="1.10.3720.10">
    <property type="entry name" value="MetI-like"/>
    <property type="match status" value="1"/>
</dbReference>
<comment type="similarity">
    <text evidence="6">Belongs to the binding-protein-dependent transport system permease family.</text>
</comment>
<name>A0A7M1QV84_9ACTO</name>
<evidence type="ECO:0000256" key="3">
    <source>
        <dbReference type="ARBA" id="ARBA00022692"/>
    </source>
</evidence>
<dbReference type="EMBL" id="CP063213">
    <property type="protein sequence ID" value="QOR45255.1"/>
    <property type="molecule type" value="Genomic_DNA"/>
</dbReference>
<feature type="transmembrane region" description="Helical" evidence="6">
    <location>
        <begin position="50"/>
        <end position="72"/>
    </location>
</feature>
<reference evidence="8 9" key="1">
    <citation type="submission" date="2020-10" db="EMBL/GenBank/DDBJ databases">
        <title>Trueperella pecoris sp. nov. isolated from bovine and porcine specimens.</title>
        <authorList>
            <person name="Schoenecker L."/>
            <person name="Schnydrig P."/>
            <person name="Brodard I."/>
            <person name="Thomann A."/>
            <person name="Hemphill A."/>
            <person name="Rodriguez-Campos S."/>
            <person name="Perreten V."/>
            <person name="Jores J."/>
            <person name="Kittl S."/>
        </authorList>
    </citation>
    <scope>NUCLEOTIDE SEQUENCE [LARGE SCALE GENOMIC DNA]</scope>
    <source>
        <strain evidence="8 9">15A0121</strain>
    </source>
</reference>
<feature type="transmembrane region" description="Helical" evidence="6">
    <location>
        <begin position="18"/>
        <end position="38"/>
    </location>
</feature>
<keyword evidence="4 6" id="KW-1133">Transmembrane helix</keyword>
<evidence type="ECO:0000256" key="2">
    <source>
        <dbReference type="ARBA" id="ARBA00022448"/>
    </source>
</evidence>
<dbReference type="PROSITE" id="PS50928">
    <property type="entry name" value="ABC_TM1"/>
    <property type="match status" value="1"/>
</dbReference>
<comment type="subcellular location">
    <subcellularLocation>
        <location evidence="6">Cell membrane</location>
        <topology evidence="6">Multi-pass membrane protein</topology>
    </subcellularLocation>
    <subcellularLocation>
        <location evidence="1">Membrane</location>
        <topology evidence="1">Multi-pass membrane protein</topology>
    </subcellularLocation>
</comment>
<evidence type="ECO:0000259" key="7">
    <source>
        <dbReference type="PROSITE" id="PS50928"/>
    </source>
</evidence>
<accession>A0A7M1QV84</accession>
<dbReference type="InterPro" id="IPR000515">
    <property type="entry name" value="MetI-like"/>
</dbReference>
<dbReference type="GO" id="GO:0005886">
    <property type="term" value="C:plasma membrane"/>
    <property type="evidence" value="ECO:0007669"/>
    <property type="project" value="UniProtKB-SubCell"/>
</dbReference>
<feature type="domain" description="ABC transmembrane type-1" evidence="7">
    <location>
        <begin position="15"/>
        <end position="188"/>
    </location>
</feature>
<dbReference type="CDD" id="cd06261">
    <property type="entry name" value="TM_PBP2"/>
    <property type="match status" value="1"/>
</dbReference>
<evidence type="ECO:0000256" key="1">
    <source>
        <dbReference type="ARBA" id="ARBA00004141"/>
    </source>
</evidence>
<dbReference type="PANTHER" id="PTHR30177:SF4">
    <property type="entry name" value="OSMOPROTECTANT IMPORT PERMEASE PROTEIN OSMW"/>
    <property type="match status" value="1"/>
</dbReference>
<keyword evidence="9" id="KW-1185">Reference proteome</keyword>
<dbReference type="InterPro" id="IPR035906">
    <property type="entry name" value="MetI-like_sf"/>
</dbReference>
<dbReference type="AlphaFoldDB" id="A0A7M1QV84"/>
<dbReference type="PANTHER" id="PTHR30177">
    <property type="entry name" value="GLYCINE BETAINE/L-PROLINE TRANSPORT SYSTEM PERMEASE PROTEIN PROW"/>
    <property type="match status" value="1"/>
</dbReference>
<dbReference type="SUPFAM" id="SSF161098">
    <property type="entry name" value="MetI-like"/>
    <property type="match status" value="1"/>
</dbReference>
<dbReference type="GO" id="GO:0031460">
    <property type="term" value="P:glycine betaine transport"/>
    <property type="evidence" value="ECO:0007669"/>
    <property type="project" value="TreeGrafter"/>
</dbReference>
<evidence type="ECO:0000313" key="9">
    <source>
        <dbReference type="Proteomes" id="UP000595053"/>
    </source>
</evidence>
<gene>
    <name evidence="8" type="ORF">INS88_08210</name>
</gene>
<keyword evidence="3 6" id="KW-0812">Transmembrane</keyword>
<dbReference type="RefSeq" id="WP_197550912.1">
    <property type="nucleotide sequence ID" value="NZ_CP063213.1"/>
</dbReference>
<evidence type="ECO:0000313" key="8">
    <source>
        <dbReference type="EMBL" id="QOR45255.1"/>
    </source>
</evidence>
<organism evidence="8 9">
    <name type="scientific">Trueperella pecoris</name>
    <dbReference type="NCBI Taxonomy" id="2733571"/>
    <lineage>
        <taxon>Bacteria</taxon>
        <taxon>Bacillati</taxon>
        <taxon>Actinomycetota</taxon>
        <taxon>Actinomycetes</taxon>
        <taxon>Actinomycetales</taxon>
        <taxon>Actinomycetaceae</taxon>
        <taxon>Trueperella</taxon>
    </lineage>
</organism>
<dbReference type="Proteomes" id="UP000595053">
    <property type="component" value="Chromosome"/>
</dbReference>
<dbReference type="Pfam" id="PF00528">
    <property type="entry name" value="BPD_transp_1"/>
    <property type="match status" value="1"/>
</dbReference>
<keyword evidence="2 6" id="KW-0813">Transport</keyword>
<protein>
    <submittedName>
        <fullName evidence="8">ABC transporter permease subunit</fullName>
    </submittedName>
</protein>
<sequence>MTWVVINLGWIVELTLRYLVLVSVAIVVALLVSVPVGWLGNRWRLGREGLIALVGALYAIPSLPMFTVIPIITGAPIRSMTTVVIVLSLYGVALLVRTVADAFAALSRDVIRASESLGYSGWRRFWGVELPLAGPGRRRRDRRGNESGARVNLFLQAFARLTDPANWAGASGIWARWSSSSRWRSWQT</sequence>
<keyword evidence="5 6" id="KW-0472">Membrane</keyword>
<proteinExistence type="inferred from homology"/>
<evidence type="ECO:0000256" key="4">
    <source>
        <dbReference type="ARBA" id="ARBA00022989"/>
    </source>
</evidence>
<dbReference type="GO" id="GO:0055085">
    <property type="term" value="P:transmembrane transport"/>
    <property type="evidence" value="ECO:0007669"/>
    <property type="project" value="InterPro"/>
</dbReference>
<evidence type="ECO:0000256" key="6">
    <source>
        <dbReference type="RuleBase" id="RU363032"/>
    </source>
</evidence>
<evidence type="ECO:0000256" key="5">
    <source>
        <dbReference type="ARBA" id="ARBA00023136"/>
    </source>
</evidence>